<dbReference type="EMBL" id="LRTV01000001">
    <property type="protein sequence ID" value="RFD80331.1"/>
    <property type="molecule type" value="Genomic_DNA"/>
</dbReference>
<proteinExistence type="predicted"/>
<name>A0A3E1J1U8_GARVA</name>
<evidence type="ECO:0000313" key="1">
    <source>
        <dbReference type="EMBL" id="RFD80331.1"/>
    </source>
</evidence>
<sequence length="73" mass="8623">MLISKENTYYQCGRDLRFFALNEGRSRGLRRARYETRVGSPLDFQLKRVSAPSCLRALRFKRFGRSSRRAEGY</sequence>
<protein>
    <submittedName>
        <fullName evidence="1">Uncharacterized protein</fullName>
    </submittedName>
</protein>
<accession>A0A3E1J1U8</accession>
<organism evidence="1 2">
    <name type="scientific">Gardnerella vaginalis</name>
    <dbReference type="NCBI Taxonomy" id="2702"/>
    <lineage>
        <taxon>Bacteria</taxon>
        <taxon>Bacillati</taxon>
        <taxon>Actinomycetota</taxon>
        <taxon>Actinomycetes</taxon>
        <taxon>Bifidobacteriales</taxon>
        <taxon>Bifidobacteriaceae</taxon>
        <taxon>Gardnerella</taxon>
    </lineage>
</organism>
<comment type="caution">
    <text evidence="1">The sequence shown here is derived from an EMBL/GenBank/DDBJ whole genome shotgun (WGS) entry which is preliminary data.</text>
</comment>
<dbReference type="Proteomes" id="UP000259221">
    <property type="component" value="Unassembled WGS sequence"/>
</dbReference>
<gene>
    <name evidence="1" type="ORF">AXE77_02255</name>
</gene>
<evidence type="ECO:0000313" key="2">
    <source>
        <dbReference type="Proteomes" id="UP000259221"/>
    </source>
</evidence>
<reference evidence="1 2" key="1">
    <citation type="submission" date="2016-02" db="EMBL/GenBank/DDBJ databases">
        <authorList>
            <person name="Alioto T."/>
            <person name="Alioto T."/>
        </authorList>
    </citation>
    <scope>NUCLEOTIDE SEQUENCE [LARGE SCALE GENOMIC DNA]</scope>
    <source>
        <strain evidence="1 2">NR010</strain>
    </source>
</reference>
<dbReference type="AlphaFoldDB" id="A0A3E1J1U8"/>